<keyword evidence="5" id="KW-1133">Transmembrane helix</keyword>
<sequence>MKLKFTLVRPGGQTVDLVATVDATVSVGDLASAVERCDPVRQAQGARAPRLSVSAIRSGEASARGTAGDGPVLTLRVHAGGPQGPTSVLAAGIPLATSGLRSGSFVSLAAVTEQWHAPGANGGPSAATLTVLTGPEAGRTIPLREGTCFLGRAPACDIRLTDPLVSKRHARITIGDTAEIIDLGSANGLVIGGVAVPRAVLRPQDRVIVGDTAIGITLHRTSASSPTATADVDFNRSPRLDPTYAGLRFEAPEAPERPPRARLPILAMLAPLIMGAALFAFTRSALSVLFVALSPILVIGSYLDERLQSRRNLREATAVFEEALRALRIDLRQALALEQVGRLAEAPSTTDSVDAIHRQTALLWTRRGEHDRFLTARLGTGTLPSRHTVVLPSRARAKAEHWHMLTELQSEVALVHGVPVVVELPACGGLGIAGPRSAAVGVARGVLLQFAALHSPADLTVAAVTSSDSGRDWDALKWLPHNGSAYSPLSIGHLADETGAGTRLIAEIEQLIVDRSSVKRDPRKRMMPALLVLVEDDAPVERHRLVGIAENGPEQGIHVLWVAASQERLPAACRTYVTVDPGTGEVTAGFVTTAFGVAPVVCETVDQQAAMLAARALAPVADAGAGIADESDLPRSISFLTLIGTDLAQDPASVLERWHESESVIDRAAAAPVPRKTTSLRAVVGQAAGEPLALDLRTQGPHALVGGTTGAGKSEFLQSWVLGMAAGYSPDTLTFLFVDYKGGAAFADCVHLPHTVGLVTDLSPHLVRRALASLNAELRHREHILNAKKAKDLLELQRRGDPEAPPSLVIVVDEFAALVQEVPEFVDGVVNIAQRGRSLGLHLILATQRPAGVIKDNLRANTNLRIALRMADENDSTDVLGVPLAAGFSPDIPGRGAAKTGPGRIAGFQTGYVGGWSQRDAPAAQVSVGELAFGPGRPWDEPQVEDRGADVDLGPTDIVRLVATISQAAGRAEIPAPRKPWLPDMAPTYDLQFLGQRRDRELALGVIDDPNAQQQRTAYFYPDLDGNMAVYGTGGSGKSTLLRTVALAAGITPRSGPCQVYGLDFGSSGLRMLETLPHVGSIISGDDDERINRLMRWLKTVLDERAGRYAAVRAGSITEYRDISGHHDEPRILLLVDGIANFRQQYESHAVASIFAMFTQIAADGRPVGVHVVVTADRAASIPSSLRAAIQRTAVLRLADDSDYNFLGVPADAMDGNSPPGRGVLDGLDLQVAVLGGSPNLAVQSKAVDDLARTLRARGVVDAPAIGRLPNRVLLAELPPGTSGVPIGIAGNTLAPIEFEPEGYWVLAGPPGSGTPDVLVGLAAAIARDRPGIQRLLVSGRKSAVEPSLPWTAILRTDDDLERWTAAVAAAAATTVLFVEDVAGLVGTAMEQAVFNLAQALGRAGGGVIAESETGTWSQYSDLLKLLRGQRKGFLVQPDQADGDNLLRTDLPRGQRKDFAVCGGAFVLNGSVTKVQFVEAS</sequence>
<feature type="binding site" evidence="4">
    <location>
        <begin position="1032"/>
        <end position="1039"/>
    </location>
    <ligand>
        <name>ATP</name>
        <dbReference type="ChEBI" id="CHEBI:30616"/>
    </ligand>
</feature>
<dbReference type="PANTHER" id="PTHR22683">
    <property type="entry name" value="SPORULATION PROTEIN RELATED"/>
    <property type="match status" value="1"/>
</dbReference>
<gene>
    <name evidence="8" type="ORF">SAMN04515671_2693</name>
</gene>
<feature type="domain" description="FtsK" evidence="7">
    <location>
        <begin position="1015"/>
        <end position="1205"/>
    </location>
</feature>
<feature type="domain" description="FtsK" evidence="7">
    <location>
        <begin position="689"/>
        <end position="877"/>
    </location>
</feature>
<keyword evidence="5" id="KW-0472">Membrane</keyword>
<keyword evidence="2 4" id="KW-0547">Nucleotide-binding</keyword>
<dbReference type="Proteomes" id="UP000198741">
    <property type="component" value="Chromosome I"/>
</dbReference>
<dbReference type="SMART" id="SM00382">
    <property type="entry name" value="AAA"/>
    <property type="match status" value="2"/>
</dbReference>
<dbReference type="GO" id="GO:0005524">
    <property type="term" value="F:ATP binding"/>
    <property type="evidence" value="ECO:0007669"/>
    <property type="project" value="UniProtKB-UniRule"/>
</dbReference>
<dbReference type="PROSITE" id="PS50006">
    <property type="entry name" value="FHA_DOMAIN"/>
    <property type="match status" value="1"/>
</dbReference>
<keyword evidence="5" id="KW-0812">Transmembrane</keyword>
<feature type="transmembrane region" description="Helical" evidence="5">
    <location>
        <begin position="287"/>
        <end position="304"/>
    </location>
</feature>
<organism evidence="8 9">
    <name type="scientific">Nakamurella panacisegetis</name>
    <dbReference type="NCBI Taxonomy" id="1090615"/>
    <lineage>
        <taxon>Bacteria</taxon>
        <taxon>Bacillati</taxon>
        <taxon>Actinomycetota</taxon>
        <taxon>Actinomycetes</taxon>
        <taxon>Nakamurellales</taxon>
        <taxon>Nakamurellaceae</taxon>
        <taxon>Nakamurella</taxon>
    </lineage>
</organism>
<evidence type="ECO:0000256" key="4">
    <source>
        <dbReference type="PROSITE-ProRule" id="PRU00289"/>
    </source>
</evidence>
<feature type="transmembrane region" description="Helical" evidence="5">
    <location>
        <begin position="263"/>
        <end position="281"/>
    </location>
</feature>
<dbReference type="RefSeq" id="WP_090476590.1">
    <property type="nucleotide sequence ID" value="NZ_LT629710.1"/>
</dbReference>
<dbReference type="CDD" id="cd01127">
    <property type="entry name" value="TrwB_TraG_TraD_VirD4"/>
    <property type="match status" value="1"/>
</dbReference>
<keyword evidence="3 4" id="KW-0067">ATP-binding</keyword>
<dbReference type="SUPFAM" id="SSF52540">
    <property type="entry name" value="P-loop containing nucleoside triphosphate hydrolases"/>
    <property type="match status" value="2"/>
</dbReference>
<dbReference type="InterPro" id="IPR032030">
    <property type="entry name" value="YscD_cytoplasmic_dom"/>
</dbReference>
<dbReference type="SMART" id="SM00240">
    <property type="entry name" value="FHA"/>
    <property type="match status" value="1"/>
</dbReference>
<dbReference type="InterPro" id="IPR002543">
    <property type="entry name" value="FtsK_dom"/>
</dbReference>
<evidence type="ECO:0000259" key="7">
    <source>
        <dbReference type="PROSITE" id="PS50901"/>
    </source>
</evidence>
<dbReference type="OrthoDB" id="9807790at2"/>
<dbReference type="InterPro" id="IPR027417">
    <property type="entry name" value="P-loop_NTPase"/>
</dbReference>
<evidence type="ECO:0000256" key="5">
    <source>
        <dbReference type="SAM" id="Phobius"/>
    </source>
</evidence>
<dbReference type="InterPro" id="IPR008984">
    <property type="entry name" value="SMAD_FHA_dom_sf"/>
</dbReference>
<dbReference type="PROSITE" id="PS50901">
    <property type="entry name" value="FTSK"/>
    <property type="match status" value="2"/>
</dbReference>
<name>A0A1H0PBC1_9ACTN</name>
<dbReference type="Pfam" id="PF01580">
    <property type="entry name" value="FtsK_SpoIIIE"/>
    <property type="match status" value="2"/>
</dbReference>
<evidence type="ECO:0000259" key="6">
    <source>
        <dbReference type="PROSITE" id="PS50006"/>
    </source>
</evidence>
<evidence type="ECO:0000313" key="9">
    <source>
        <dbReference type="Proteomes" id="UP000198741"/>
    </source>
</evidence>
<keyword evidence="9" id="KW-1185">Reference proteome</keyword>
<protein>
    <submittedName>
        <fullName evidence="8">DNA segregation ATPase FtsK/SpoIIIE, S-DNA-T family</fullName>
    </submittedName>
</protein>
<dbReference type="STRING" id="1090615.SAMN04515671_2693"/>
<dbReference type="CDD" id="cd00060">
    <property type="entry name" value="FHA"/>
    <property type="match status" value="1"/>
</dbReference>
<dbReference type="GO" id="GO:0003677">
    <property type="term" value="F:DNA binding"/>
    <property type="evidence" value="ECO:0007669"/>
    <property type="project" value="InterPro"/>
</dbReference>
<dbReference type="InterPro" id="IPR050206">
    <property type="entry name" value="FtsK/SpoIIIE/SftA"/>
</dbReference>
<feature type="domain" description="FHA" evidence="6">
    <location>
        <begin position="148"/>
        <end position="196"/>
    </location>
</feature>
<feature type="binding site" evidence="4">
    <location>
        <begin position="707"/>
        <end position="714"/>
    </location>
    <ligand>
        <name>ATP</name>
        <dbReference type="ChEBI" id="CHEBI:30616"/>
    </ligand>
</feature>
<keyword evidence="1" id="KW-0597">Phosphoprotein</keyword>
<dbReference type="SUPFAM" id="SSF49879">
    <property type="entry name" value="SMAD/FHA domain"/>
    <property type="match status" value="1"/>
</dbReference>
<dbReference type="Gene3D" id="3.40.50.300">
    <property type="entry name" value="P-loop containing nucleotide triphosphate hydrolases"/>
    <property type="match status" value="3"/>
</dbReference>
<dbReference type="EMBL" id="LT629710">
    <property type="protein sequence ID" value="SDP02060.1"/>
    <property type="molecule type" value="Genomic_DNA"/>
</dbReference>
<dbReference type="Pfam" id="PF16697">
    <property type="entry name" value="Yop-YscD_cpl"/>
    <property type="match status" value="1"/>
</dbReference>
<evidence type="ECO:0000256" key="3">
    <source>
        <dbReference type="ARBA" id="ARBA00022840"/>
    </source>
</evidence>
<evidence type="ECO:0000256" key="1">
    <source>
        <dbReference type="ARBA" id="ARBA00022553"/>
    </source>
</evidence>
<accession>A0A1H0PBC1</accession>
<dbReference type="Gene3D" id="2.60.200.20">
    <property type="match status" value="1"/>
</dbReference>
<evidence type="ECO:0000313" key="8">
    <source>
        <dbReference type="EMBL" id="SDP02060.1"/>
    </source>
</evidence>
<dbReference type="InterPro" id="IPR003593">
    <property type="entry name" value="AAA+_ATPase"/>
</dbReference>
<evidence type="ECO:0000256" key="2">
    <source>
        <dbReference type="ARBA" id="ARBA00022741"/>
    </source>
</evidence>
<proteinExistence type="predicted"/>
<reference evidence="8 9" key="1">
    <citation type="submission" date="2016-10" db="EMBL/GenBank/DDBJ databases">
        <authorList>
            <person name="de Groot N.N."/>
        </authorList>
    </citation>
    <scope>NUCLEOTIDE SEQUENCE [LARGE SCALE GENOMIC DNA]</scope>
    <source>
        <strain evidence="9">P4-7,KCTC 19426,CECT 7604</strain>
    </source>
</reference>
<dbReference type="InterPro" id="IPR000253">
    <property type="entry name" value="FHA_dom"/>
</dbReference>
<dbReference type="PANTHER" id="PTHR22683:SF1">
    <property type="entry name" value="TYPE VII SECRETION SYSTEM PROTEIN ESSC"/>
    <property type="match status" value="1"/>
</dbReference>